<reference evidence="1 2" key="1">
    <citation type="submission" date="2016-10" db="EMBL/GenBank/DDBJ databases">
        <authorList>
            <person name="de Groot N.N."/>
        </authorList>
    </citation>
    <scope>NUCLEOTIDE SEQUENCE [LARGE SCALE GENOMIC DNA]</scope>
    <source>
        <strain evidence="1 2">Z108</strain>
    </source>
</reference>
<protein>
    <submittedName>
        <fullName evidence="1">Uncharacterized protein</fullName>
    </submittedName>
</protein>
<organism evidence="1 2">
    <name type="scientific">Selenomonas ruminantium</name>
    <dbReference type="NCBI Taxonomy" id="971"/>
    <lineage>
        <taxon>Bacteria</taxon>
        <taxon>Bacillati</taxon>
        <taxon>Bacillota</taxon>
        <taxon>Negativicutes</taxon>
        <taxon>Selenomonadales</taxon>
        <taxon>Selenomonadaceae</taxon>
        <taxon>Selenomonas</taxon>
    </lineage>
</organism>
<evidence type="ECO:0000313" key="2">
    <source>
        <dbReference type="Proteomes" id="UP000183639"/>
    </source>
</evidence>
<accession>A0A1I3ERG7</accession>
<dbReference type="EMBL" id="FOQK01000011">
    <property type="protein sequence ID" value="SFI01493.1"/>
    <property type="molecule type" value="Genomic_DNA"/>
</dbReference>
<dbReference type="Proteomes" id="UP000183639">
    <property type="component" value="Unassembled WGS sequence"/>
</dbReference>
<gene>
    <name evidence="1" type="ORF">SAMN04487861_11155</name>
</gene>
<name>A0A1I3ERG7_SELRU</name>
<evidence type="ECO:0000313" key="1">
    <source>
        <dbReference type="EMBL" id="SFI01493.1"/>
    </source>
</evidence>
<proteinExistence type="predicted"/>
<dbReference type="AlphaFoldDB" id="A0A1I3ERG7"/>
<sequence length="91" mass="10668">MYSQEGLEYLYLFLVKELGRDAQDNQYVPMSFFCTTNYRYLQNQTVYNVLDVKITPFQKLPKNKKSSRIDRYVPPGCFSFNYSSASNPSPL</sequence>